<organism evidence="4 5">
    <name type="scientific">Marinicauda salina</name>
    <dbReference type="NCBI Taxonomy" id="2135793"/>
    <lineage>
        <taxon>Bacteria</taxon>
        <taxon>Pseudomonadati</taxon>
        <taxon>Pseudomonadota</taxon>
        <taxon>Alphaproteobacteria</taxon>
        <taxon>Maricaulales</taxon>
        <taxon>Maricaulaceae</taxon>
        <taxon>Marinicauda</taxon>
    </lineage>
</organism>
<evidence type="ECO:0000259" key="3">
    <source>
        <dbReference type="PROSITE" id="PS50263"/>
    </source>
</evidence>
<dbReference type="PANTHER" id="PTHR43674:SF13">
    <property type="entry name" value="CN HYDROLASE DOMAIN-CONTAINING PROTEIN"/>
    <property type="match status" value="1"/>
</dbReference>
<feature type="transmembrane region" description="Helical" evidence="2">
    <location>
        <begin position="74"/>
        <end position="93"/>
    </location>
</feature>
<evidence type="ECO:0000313" key="4">
    <source>
        <dbReference type="EMBL" id="PWE17905.1"/>
    </source>
</evidence>
<accession>A0A2U2BV59</accession>
<protein>
    <recommendedName>
        <fullName evidence="3">CN hydrolase domain-containing protein</fullName>
    </recommendedName>
</protein>
<dbReference type="Gene3D" id="3.60.110.10">
    <property type="entry name" value="Carbon-nitrogen hydrolase"/>
    <property type="match status" value="1"/>
</dbReference>
<feature type="domain" description="CN hydrolase" evidence="3">
    <location>
        <begin position="171"/>
        <end position="449"/>
    </location>
</feature>
<dbReference type="CDD" id="cd07197">
    <property type="entry name" value="nitrilase"/>
    <property type="match status" value="1"/>
</dbReference>
<reference evidence="5" key="1">
    <citation type="submission" date="2018-05" db="EMBL/GenBank/DDBJ databases">
        <authorList>
            <person name="Liu B.-T."/>
        </authorList>
    </citation>
    <scope>NUCLEOTIDE SEQUENCE [LARGE SCALE GENOMIC DNA]</scope>
    <source>
        <strain evidence="5">WD6-1</strain>
    </source>
</reference>
<dbReference type="Pfam" id="PF00795">
    <property type="entry name" value="CN_hydrolase"/>
    <property type="match status" value="1"/>
</dbReference>
<name>A0A2U2BV59_9PROT</name>
<dbReference type="AlphaFoldDB" id="A0A2U2BV59"/>
<keyword evidence="2" id="KW-0812">Transmembrane</keyword>
<keyword evidence="5" id="KW-1185">Reference proteome</keyword>
<dbReference type="Proteomes" id="UP000245168">
    <property type="component" value="Unassembled WGS sequence"/>
</dbReference>
<dbReference type="EMBL" id="QEXV01000002">
    <property type="protein sequence ID" value="PWE17905.1"/>
    <property type="molecule type" value="Genomic_DNA"/>
</dbReference>
<sequence>MSSSAAATGMSSPGSSRRSSLDAACGCVWMAGTSPAMTAGRDSLQPIGSDWAPRRRSDELTLRARPETLRAMKVFGSALALIVVIALGAWLAFRFQPWAPEPRETDIADLTVVGEASARSLIGVQPWLEETDYRSAEALGDRLGDYLERAAAESLIAEDTVVVFPEHVGTWLVAADGPRAVYAAETVTGAMTALIAARPLAFTSNWIGSGEEDRAAAGVFRMNAARMARDYQAVFSALAQEYGVTIVAGSVVLPEPYVEDGVLRVNRNGDLYNTAAVFDPDGAIRPDLVRKAYPIPSERPFTASASAADMPVFDTPLGRLGVLVCADSWHPDVYAALEDGGAEVLAVPAFLQGDDVWDEPWGGYTTPWPGDAPRSDAGRLTEGEAWTTHALAGRIADTSAAAGLTTFLRGGLWDLGSDGRAIVSANGETRLGGDVEGGAITALFLPDET</sequence>
<dbReference type="PANTHER" id="PTHR43674">
    <property type="entry name" value="NITRILASE C965.09-RELATED"/>
    <property type="match status" value="1"/>
</dbReference>
<proteinExistence type="predicted"/>
<gene>
    <name evidence="4" type="ORF">DDZ18_04835</name>
</gene>
<evidence type="ECO:0000256" key="1">
    <source>
        <dbReference type="ARBA" id="ARBA00022801"/>
    </source>
</evidence>
<keyword evidence="2" id="KW-1133">Transmembrane helix</keyword>
<comment type="caution">
    <text evidence="4">The sequence shown here is derived from an EMBL/GenBank/DDBJ whole genome shotgun (WGS) entry which is preliminary data.</text>
</comment>
<dbReference type="InterPro" id="IPR003010">
    <property type="entry name" value="C-N_Hydrolase"/>
</dbReference>
<keyword evidence="1" id="KW-0378">Hydrolase</keyword>
<evidence type="ECO:0000313" key="5">
    <source>
        <dbReference type="Proteomes" id="UP000245168"/>
    </source>
</evidence>
<keyword evidence="2" id="KW-0472">Membrane</keyword>
<evidence type="ECO:0000256" key="2">
    <source>
        <dbReference type="SAM" id="Phobius"/>
    </source>
</evidence>
<dbReference type="InterPro" id="IPR050345">
    <property type="entry name" value="Aliph_Amidase/BUP"/>
</dbReference>
<dbReference type="InterPro" id="IPR036526">
    <property type="entry name" value="C-N_Hydrolase_sf"/>
</dbReference>
<dbReference type="SUPFAM" id="SSF56317">
    <property type="entry name" value="Carbon-nitrogen hydrolase"/>
    <property type="match status" value="1"/>
</dbReference>
<dbReference type="GO" id="GO:0016811">
    <property type="term" value="F:hydrolase activity, acting on carbon-nitrogen (but not peptide) bonds, in linear amides"/>
    <property type="evidence" value="ECO:0007669"/>
    <property type="project" value="TreeGrafter"/>
</dbReference>
<dbReference type="PROSITE" id="PS50263">
    <property type="entry name" value="CN_HYDROLASE"/>
    <property type="match status" value="1"/>
</dbReference>